<protein>
    <recommendedName>
        <fullName evidence="1">Peptidase C-terminal archaeal/bacterial domain-containing protein</fullName>
    </recommendedName>
</protein>
<evidence type="ECO:0000313" key="2">
    <source>
        <dbReference type="EMBL" id="AZR72555.1"/>
    </source>
</evidence>
<dbReference type="Gene3D" id="2.60.120.380">
    <property type="match status" value="1"/>
</dbReference>
<dbReference type="Proteomes" id="UP000267250">
    <property type="component" value="Chromosome"/>
</dbReference>
<dbReference type="Pfam" id="PF04151">
    <property type="entry name" value="PPC"/>
    <property type="match status" value="1"/>
</dbReference>
<dbReference type="EMBL" id="CP016379">
    <property type="protein sequence ID" value="AZR72555.1"/>
    <property type="molecule type" value="Genomic_DNA"/>
</dbReference>
<reference evidence="2 3" key="1">
    <citation type="submission" date="2016-07" db="EMBL/GenBank/DDBJ databases">
        <title>Genome and transcriptome analysis of iron-reducing fermentative bacteria Anoxybacter fermentans.</title>
        <authorList>
            <person name="Zeng X."/>
            <person name="Shao Z."/>
        </authorList>
    </citation>
    <scope>NUCLEOTIDE SEQUENCE [LARGE SCALE GENOMIC DNA]</scope>
    <source>
        <strain evidence="2 3">DY22613</strain>
    </source>
</reference>
<dbReference type="KEGG" id="aft:BBF96_03640"/>
<keyword evidence="3" id="KW-1185">Reference proteome</keyword>
<proteinExistence type="predicted"/>
<organism evidence="2 3">
    <name type="scientific">Anoxybacter fermentans</name>
    <dbReference type="NCBI Taxonomy" id="1323375"/>
    <lineage>
        <taxon>Bacteria</taxon>
        <taxon>Bacillati</taxon>
        <taxon>Bacillota</taxon>
        <taxon>Clostridia</taxon>
        <taxon>Halanaerobiales</taxon>
        <taxon>Anoxybacter</taxon>
    </lineage>
</organism>
<dbReference type="AlphaFoldDB" id="A0A3Q9HQV4"/>
<accession>A0A3Q9HQV4</accession>
<dbReference type="InterPro" id="IPR007280">
    <property type="entry name" value="Peptidase_C_arc/bac"/>
</dbReference>
<gene>
    <name evidence="2" type="ORF">BBF96_03640</name>
</gene>
<sequence>MDYLIGVNLIISDWCKVTPVRAAPDFNLFLYDPSGNLVASSEGTECQEDIKFFLTVTGTYTIKVYSYSGDVDYVLDVSN</sequence>
<dbReference type="SUPFAM" id="SSF89260">
    <property type="entry name" value="Collagen-binding domain"/>
    <property type="match status" value="1"/>
</dbReference>
<name>A0A3Q9HQV4_9FIRM</name>
<evidence type="ECO:0000313" key="3">
    <source>
        <dbReference type="Proteomes" id="UP000267250"/>
    </source>
</evidence>
<feature type="domain" description="Peptidase C-terminal archaeal/bacterial" evidence="1">
    <location>
        <begin position="25"/>
        <end position="66"/>
    </location>
</feature>
<evidence type="ECO:0000259" key="1">
    <source>
        <dbReference type="Pfam" id="PF04151"/>
    </source>
</evidence>